<dbReference type="Proteomes" id="UP001390339">
    <property type="component" value="Unassembled WGS sequence"/>
</dbReference>
<organism evidence="2 3">
    <name type="scientific">Apiospora arundinis</name>
    <dbReference type="NCBI Taxonomy" id="335852"/>
    <lineage>
        <taxon>Eukaryota</taxon>
        <taxon>Fungi</taxon>
        <taxon>Dikarya</taxon>
        <taxon>Ascomycota</taxon>
        <taxon>Pezizomycotina</taxon>
        <taxon>Sordariomycetes</taxon>
        <taxon>Xylariomycetidae</taxon>
        <taxon>Amphisphaeriales</taxon>
        <taxon>Apiosporaceae</taxon>
        <taxon>Apiospora</taxon>
    </lineage>
</organism>
<proteinExistence type="predicted"/>
<feature type="region of interest" description="Disordered" evidence="1">
    <location>
        <begin position="1"/>
        <end position="64"/>
    </location>
</feature>
<reference evidence="2 3" key="1">
    <citation type="journal article" date="2024" name="IMA Fungus">
        <title>Apiospora arundinis, a panoply of carbohydrate-active enzymes and secondary metabolites.</title>
        <authorList>
            <person name="Sorensen T."/>
            <person name="Petersen C."/>
            <person name="Muurmann A.T."/>
            <person name="Christiansen J.V."/>
            <person name="Brundto M.L."/>
            <person name="Overgaard C.K."/>
            <person name="Boysen A.T."/>
            <person name="Wollenberg R.D."/>
            <person name="Larsen T.O."/>
            <person name="Sorensen J.L."/>
            <person name="Nielsen K.L."/>
            <person name="Sondergaard T.E."/>
        </authorList>
    </citation>
    <scope>NUCLEOTIDE SEQUENCE [LARGE SCALE GENOMIC DNA]</scope>
    <source>
        <strain evidence="2 3">AAU 773</strain>
    </source>
</reference>
<comment type="caution">
    <text evidence="2">The sequence shown here is derived from an EMBL/GenBank/DDBJ whole genome shotgun (WGS) entry which is preliminary data.</text>
</comment>
<accession>A0ABR2ISU7</accession>
<evidence type="ECO:0000313" key="3">
    <source>
        <dbReference type="Proteomes" id="UP001390339"/>
    </source>
</evidence>
<gene>
    <name evidence="2" type="ORF">PGQ11_006298</name>
</gene>
<evidence type="ECO:0000256" key="1">
    <source>
        <dbReference type="SAM" id="MobiDB-lite"/>
    </source>
</evidence>
<sequence length="64" mass="6553">MGPCGSTPSKGSGSKKHVSSKSKSSSSTPNPLLPDPNSISSTYQPVKVKVAPGYTTTPSAYVKQ</sequence>
<feature type="compositionally biased region" description="Low complexity" evidence="1">
    <location>
        <begin position="1"/>
        <end position="12"/>
    </location>
</feature>
<keyword evidence="3" id="KW-1185">Reference proteome</keyword>
<dbReference type="EMBL" id="JAPCWZ010000004">
    <property type="protein sequence ID" value="KAK8867720.1"/>
    <property type="molecule type" value="Genomic_DNA"/>
</dbReference>
<evidence type="ECO:0000313" key="2">
    <source>
        <dbReference type="EMBL" id="KAK8867720.1"/>
    </source>
</evidence>
<feature type="compositionally biased region" description="Polar residues" evidence="1">
    <location>
        <begin position="54"/>
        <end position="64"/>
    </location>
</feature>
<protein>
    <submittedName>
        <fullName evidence="2">Uncharacterized protein</fullName>
    </submittedName>
</protein>
<name>A0ABR2ISU7_9PEZI</name>